<dbReference type="Proteomes" id="UP000111173">
    <property type="component" value="Segment"/>
</dbReference>
<evidence type="ECO:0000313" key="3">
    <source>
        <dbReference type="EMBL" id="AUD55156.1"/>
    </source>
</evidence>
<evidence type="ECO:0000256" key="1">
    <source>
        <dbReference type="SAM" id="Phobius"/>
    </source>
</evidence>
<organism evidence="2 4">
    <name type="scientific">Horsepox virus</name>
    <name type="common">HSPV</name>
    <dbReference type="NCBI Taxonomy" id="397342"/>
    <lineage>
        <taxon>Viruses</taxon>
        <taxon>Varidnaviria</taxon>
        <taxon>Bamfordvirae</taxon>
        <taxon>Nucleocytoviricota</taxon>
        <taxon>Pokkesviricetes</taxon>
        <taxon>Chitovirales</taxon>
        <taxon>Poxviridae</taxon>
        <taxon>Chordopoxvirinae</taxon>
        <taxon>Orthopoxvirus</taxon>
        <taxon>Vaccinia virus</taxon>
    </lineage>
</organism>
<sequence length="263" mass="30775">MYLLSHILMPILSWIHLWYLLSIQANINTPTKNGVDPLMLTMENNMLSGHQWYLVKNILDKRPNVNMVISFLDKCYTSGKFPSLLLCEHDIIKPTLRLALMLAGLDYCNKCIEYMERDIAILDNSHAMFLAFDKLVSIRNNIDKLTKLHINSRTNISIYDILVGKCYKEDIIAYRENHNLVACCHGNDPLYDIINTYITDARYMYYIANDILKYIMDMYPVMRIPVTLLFSCIIGIFRLTYFKKIIINRQHATFINARLTDKE</sequence>
<organismHost>
    <name type="scientific">Homo sapiens</name>
    <name type="common">Human</name>
    <dbReference type="NCBI Taxonomy" id="9606"/>
</organismHost>
<name>Q0GP91_HSPV</name>
<proteinExistence type="predicted"/>
<accession>Q0GP91</accession>
<keyword evidence="1" id="KW-0812">Transmembrane</keyword>
<evidence type="ECO:0000313" key="4">
    <source>
        <dbReference type="Proteomes" id="UP000111173"/>
    </source>
</evidence>
<dbReference type="Proteomes" id="UP000315999">
    <property type="component" value="Segment"/>
</dbReference>
<keyword evidence="1" id="KW-0472">Membrane</keyword>
<organismHost>
    <name type="scientific">Bos taurus</name>
    <name type="common">Bovine</name>
    <dbReference type="NCBI Taxonomy" id="9913"/>
</organismHost>
<protein>
    <submittedName>
        <fullName evidence="2">HSPV011a</fullName>
    </submittedName>
</protein>
<evidence type="ECO:0000313" key="2">
    <source>
        <dbReference type="EMBL" id="ABH08100.1"/>
    </source>
</evidence>
<reference evidence="2" key="1">
    <citation type="journal article" date="2006" name="J. Virol.">
        <title>Genome of horsepox virus.</title>
        <authorList>
            <person name="Tulman E.R."/>
            <person name="Delhon G."/>
            <person name="Afonso C.L."/>
            <person name="Lu Z."/>
            <person name="Zsak L."/>
            <person name="Sandybaev N.T."/>
            <person name="Kerembekova U.Z."/>
            <person name="Zaitsev V.L."/>
            <person name="Kutish G.F."/>
            <person name="Rock D.L."/>
        </authorList>
    </citation>
    <scope>NUCLEOTIDE SEQUENCE [LARGE SCALE GENOMIC DNA]</scope>
    <source>
        <strain evidence="2">MNR-76</strain>
    </source>
</reference>
<keyword evidence="1" id="KW-1133">Transmembrane helix</keyword>
<reference evidence="3" key="2">
    <citation type="journal article" date="2018" name="PLoS ONE">
        <title>Construction of an infectious horsepox virus vaccine from chemically synthesized DNA fragments.</title>
        <authorList>
            <person name="Noyce R.S."/>
            <person name="Lederman S."/>
            <person name="Evans D.H."/>
        </authorList>
    </citation>
    <scope>NUCLEOTIDE SEQUENCE [LARGE SCALE GENOMIC DNA]</scope>
    <source>
        <strain evidence="3">MNR</strain>
    </source>
</reference>
<dbReference type="EMBL" id="DQ792504">
    <property type="protein sequence ID" value="ABH08100.1"/>
    <property type="molecule type" value="Genomic_DNA"/>
</dbReference>
<dbReference type="EMBL" id="KY349117">
    <property type="protein sequence ID" value="AUD55156.1"/>
    <property type="molecule type" value="Genomic_DNA"/>
</dbReference>
<organismHost>
    <name type="scientific">Equus caballus</name>
    <name type="common">Horse</name>
    <dbReference type="NCBI Taxonomy" id="9796"/>
</organismHost>
<feature type="transmembrane region" description="Helical" evidence="1">
    <location>
        <begin position="221"/>
        <end position="241"/>
    </location>
</feature>